<dbReference type="SUPFAM" id="SSF53328">
    <property type="entry name" value="Formyltransferase"/>
    <property type="match status" value="1"/>
</dbReference>
<dbReference type="Pfam" id="PF13641">
    <property type="entry name" value="Glyco_tranf_2_3"/>
    <property type="match status" value="1"/>
</dbReference>
<dbReference type="Pfam" id="PF00551">
    <property type="entry name" value="Formyl_trans_N"/>
    <property type="match status" value="1"/>
</dbReference>
<dbReference type="InterPro" id="IPR029044">
    <property type="entry name" value="Nucleotide-diphossugar_trans"/>
</dbReference>
<dbReference type="InterPro" id="IPR036736">
    <property type="entry name" value="ACP-like_sf"/>
</dbReference>
<dbReference type="PROSITE" id="PS50075">
    <property type="entry name" value="CARRIER"/>
    <property type="match status" value="1"/>
</dbReference>
<reference evidence="6 7" key="1">
    <citation type="journal article" date="2023" name="Commun. Biol.">
        <title>Reorganization of the ancestral sex-determining regions during the evolution of trioecy in Pleodorina starrii.</title>
        <authorList>
            <person name="Takahashi K."/>
            <person name="Suzuki S."/>
            <person name="Kawai-Toyooka H."/>
            <person name="Yamamoto K."/>
            <person name="Hamaji T."/>
            <person name="Ootsuki R."/>
            <person name="Yamaguchi H."/>
            <person name="Kawachi M."/>
            <person name="Higashiyama T."/>
            <person name="Nozaki H."/>
        </authorList>
    </citation>
    <scope>NUCLEOTIDE SEQUENCE [LARGE SCALE GENOMIC DNA]</scope>
    <source>
        <strain evidence="6 7">NIES-4479</strain>
    </source>
</reference>
<organism evidence="6 7">
    <name type="scientific">Pleodorina starrii</name>
    <dbReference type="NCBI Taxonomy" id="330485"/>
    <lineage>
        <taxon>Eukaryota</taxon>
        <taxon>Viridiplantae</taxon>
        <taxon>Chlorophyta</taxon>
        <taxon>core chlorophytes</taxon>
        <taxon>Chlorophyceae</taxon>
        <taxon>CS clade</taxon>
        <taxon>Chlamydomonadales</taxon>
        <taxon>Volvocaceae</taxon>
        <taxon>Pleodorina</taxon>
    </lineage>
</organism>
<dbReference type="InterPro" id="IPR009081">
    <property type="entry name" value="PP-bd_ACP"/>
</dbReference>
<accession>A0A9W6C1G1</accession>
<keyword evidence="1" id="KW-0596">Phosphopantetheine</keyword>
<dbReference type="InterPro" id="IPR020845">
    <property type="entry name" value="AMP-binding_CS"/>
</dbReference>
<feature type="compositionally biased region" description="Low complexity" evidence="4">
    <location>
        <begin position="1753"/>
        <end position="1765"/>
    </location>
</feature>
<gene>
    <name evidence="6" type="primary">PLESTB003122</name>
    <name evidence="6" type="ORF">PLESTB_001842500</name>
</gene>
<dbReference type="Pfam" id="PF00501">
    <property type="entry name" value="AMP-binding"/>
    <property type="match status" value="2"/>
</dbReference>
<dbReference type="GO" id="GO:0016874">
    <property type="term" value="F:ligase activity"/>
    <property type="evidence" value="ECO:0007669"/>
    <property type="project" value="UniProtKB-KW"/>
</dbReference>
<dbReference type="GO" id="GO:0043041">
    <property type="term" value="P:amino acid activation for nonribosomal peptide biosynthetic process"/>
    <property type="evidence" value="ECO:0007669"/>
    <property type="project" value="TreeGrafter"/>
</dbReference>
<dbReference type="InterPro" id="IPR011251">
    <property type="entry name" value="Luciferase-like_dom"/>
</dbReference>
<dbReference type="InterPro" id="IPR036477">
    <property type="entry name" value="Formyl_transf_N_sf"/>
</dbReference>
<dbReference type="SMART" id="SM00823">
    <property type="entry name" value="PKS_PP"/>
    <property type="match status" value="1"/>
</dbReference>
<dbReference type="Pfam" id="PF00550">
    <property type="entry name" value="PP-binding"/>
    <property type="match status" value="1"/>
</dbReference>
<evidence type="ECO:0000313" key="6">
    <source>
        <dbReference type="EMBL" id="GLC62117.1"/>
    </source>
</evidence>
<evidence type="ECO:0000256" key="2">
    <source>
        <dbReference type="ARBA" id="ARBA00022553"/>
    </source>
</evidence>
<dbReference type="GO" id="GO:0016705">
    <property type="term" value="F:oxidoreductase activity, acting on paired donors, with incorporation or reduction of molecular oxygen"/>
    <property type="evidence" value="ECO:0007669"/>
    <property type="project" value="InterPro"/>
</dbReference>
<dbReference type="InterPro" id="IPR024011">
    <property type="entry name" value="Biosynth_lucif-like_mOase_dom"/>
</dbReference>
<dbReference type="Gene3D" id="3.20.20.30">
    <property type="entry name" value="Luciferase-like domain"/>
    <property type="match status" value="1"/>
</dbReference>
<dbReference type="InterPro" id="IPR042099">
    <property type="entry name" value="ANL_N_sf"/>
</dbReference>
<evidence type="ECO:0000313" key="7">
    <source>
        <dbReference type="Proteomes" id="UP001165080"/>
    </source>
</evidence>
<dbReference type="Proteomes" id="UP001165080">
    <property type="component" value="Unassembled WGS sequence"/>
</dbReference>
<keyword evidence="3" id="KW-0436">Ligase</keyword>
<dbReference type="GO" id="GO:0005737">
    <property type="term" value="C:cytoplasm"/>
    <property type="evidence" value="ECO:0007669"/>
    <property type="project" value="TreeGrafter"/>
</dbReference>
<sequence length="1797" mass="191626">MSLRSAEAAVIAMEGIEGVISLIDNDSGDGSFEEMSREAADRGWTSDGRLRVLQSGHNGGFGAGNNAALRVPTDRPCDLVLIVNSDAFLEPDTIARMRAHMLTHPAIGLLGCRVVGEHGNHHTTHFRFPTAASELEDAARTGPISRLLARHVVTMPMPPVAAPVDWAAGAALMIRRDVLDAIGGFDEAYFLYFEETDLCLRAAKAGWPTHYLPDARVMHIGSVSTGMREWTLPPDYWFASREHYFRKNHGRAYAVAAVLAHLAGLTTVTQLDFALIGNASLALEAARILTGRGHVLRSFTVEDPALAAAARAQGLPVGSVAECDYILSVANLTVIPAQTLALARRGAVNFHDGPLPERAGLNAPIWALLEGAQSHAITWHRISGGVDEGPVLLRVPVQIAPDDTALTLNARCWEAALSSLPQLIDMLERGDDQGSAQPHAPVKRHMRIDRPAHAATLDPAQDADSQARLVRALDHGPYWNPMLRPRLRTGRGILLVGGAEPAQGNPSAQPGQLLEVRDHDILVAMAQGGALRLSGMHGTDGQAVAHGLSVGDRLPTGPADPALDAAIRDAARDEPFWRKRMARLAPVVVPEAALSDAPADWQADGLTLPRPLPAAAVLAALVGALVRMTGSSAFDIGLAPHLPDAVRDHMLGFRPLPVDADGETLQALAAALDRDRRALLDRAPVLADLIARAPELGRPGTPGLILAAGPQDAPTGAAICVALEEGEQSRVQVWWDRARLSQAAWRAIANVTEALAAADPSLPLDKAPTLPAHATATVARDDRDAGPDAPATIQDAFAAQVARRPDADALIFRGERLSYAQLDQRASRLARQLAAMGVGPGVPVGLFAPRGLGLVVGALAILKAGGAYVPLDPDYPADRLQHYIADSGAPVVLADPAILSRLPAHQARVLPLDAKGPEADPRPASGQDLAYLIYTSGSTGTPKGVMVEHRNVVNFFAGMDRSLDDPEPGTWLAVTSLSFDISVLEIFWTLTRGWKVVIAGDLLGGATAEPATGSRKGMQMSLYYWGNDDGAGPKKYELLLEGAKFADRHGFVAVWTPERHFHAFGGPYPNPSVTGAAVAAVTQNIAVRAGSCVGPLHHPARIAEEWAVIDNLTNGRCGIAVASGWQPDDFVLRPQNTPPANKPAMLQTIDQVRRLWRGEAVEFPRADGTPFAVVTQPRPVSAELPIWVTTAGNPETWREAGRLGANVLTHLLGQSMDDIAARIPEYHAALREAGHDPADFTVTLMLHSYLADTREAAMETAREPMKEYLRAAAALVKQYAWAFPAFKKPAGVTDAMSLDLSNLDPDEMEGILDFAFLRYFNDSGLFGTVDDAEARIAALRKIGVTEIACLIDYGIAPSMVLDSLRHLAVLHDRVNPVTTEVADYGIAAQITRHKVTHLQATPSMARLLLEDAPSRAAMAGLNTIALGGEALSQGLLADLRRNGSARVLNMYGPTETTIWSAVADLGTQADDVWLGDPIAATSLHLRDPQGEAVADGVAGELWIGGAGVTRGYWNRQAQTDAAFPQTDQGRLYRTGDLCRRDSTGRLRFLGRIDQQVKLRGYRIELGEIETRLARLPGVRDVAVVAKGQGPGDRQLIGYATGEGLDGAALRAALSRELPDFMVPLQIHVLPEMPLTPNRKIDRKALAAADAAPPTVRVAPPAPPPVAAAAPVPAPAPEVNDLQSRIGQIMARILGLPEVRADDNFFQLGGHSLLAVQLHRTIRDELAVTRSSITDIFRFPVLRDLAAHLGGTRATPATPAPVAAAPSPTPDAVQPAAGGDMMAARRALRARMRPTGQN</sequence>
<feature type="domain" description="Carrier" evidence="5">
    <location>
        <begin position="1676"/>
        <end position="1752"/>
    </location>
</feature>
<dbReference type="InterPro" id="IPR036661">
    <property type="entry name" value="Luciferase-like_sf"/>
</dbReference>
<evidence type="ECO:0000256" key="3">
    <source>
        <dbReference type="ARBA" id="ARBA00022598"/>
    </source>
</evidence>
<dbReference type="GO" id="GO:0031177">
    <property type="term" value="F:phosphopantetheine binding"/>
    <property type="evidence" value="ECO:0007669"/>
    <property type="project" value="InterPro"/>
</dbReference>
<dbReference type="InterPro" id="IPR020806">
    <property type="entry name" value="PKS_PP-bd"/>
</dbReference>
<feature type="region of interest" description="Disordered" evidence="4">
    <location>
        <begin position="1751"/>
        <end position="1775"/>
    </location>
</feature>
<keyword evidence="2" id="KW-0597">Phosphoprotein</keyword>
<dbReference type="Gene3D" id="1.10.1200.10">
    <property type="entry name" value="ACP-like"/>
    <property type="match status" value="1"/>
</dbReference>
<evidence type="ECO:0000259" key="5">
    <source>
        <dbReference type="PROSITE" id="PS50075"/>
    </source>
</evidence>
<evidence type="ECO:0000256" key="1">
    <source>
        <dbReference type="ARBA" id="ARBA00022450"/>
    </source>
</evidence>
<evidence type="ECO:0000256" key="4">
    <source>
        <dbReference type="SAM" id="MobiDB-lite"/>
    </source>
</evidence>
<dbReference type="PANTHER" id="PTHR45527:SF1">
    <property type="entry name" value="FATTY ACID SYNTHASE"/>
    <property type="match status" value="1"/>
</dbReference>
<dbReference type="Gene3D" id="3.30.300.30">
    <property type="match status" value="1"/>
</dbReference>
<dbReference type="Gene3D" id="3.40.50.12230">
    <property type="match status" value="1"/>
</dbReference>
<proteinExistence type="predicted"/>
<dbReference type="Gene3D" id="3.90.550.10">
    <property type="entry name" value="Spore Coat Polysaccharide Biosynthesis Protein SpsA, Chain A"/>
    <property type="match status" value="1"/>
</dbReference>
<dbReference type="SUPFAM" id="SSF56801">
    <property type="entry name" value="Acetyl-CoA synthetase-like"/>
    <property type="match status" value="2"/>
</dbReference>
<keyword evidence="7" id="KW-1185">Reference proteome</keyword>
<dbReference type="EMBL" id="BRXU01000058">
    <property type="protein sequence ID" value="GLC62117.1"/>
    <property type="molecule type" value="Genomic_DNA"/>
</dbReference>
<dbReference type="SUPFAM" id="SSF53448">
    <property type="entry name" value="Nucleotide-diphospho-sugar transferases"/>
    <property type="match status" value="1"/>
</dbReference>
<dbReference type="NCBIfam" id="TIGR04020">
    <property type="entry name" value="seco_metab_LLM"/>
    <property type="match status" value="1"/>
</dbReference>
<dbReference type="Gene3D" id="3.40.50.12780">
    <property type="entry name" value="N-terminal domain of ligase-like"/>
    <property type="match status" value="2"/>
</dbReference>
<dbReference type="Pfam" id="PF13193">
    <property type="entry name" value="AMP-binding_C"/>
    <property type="match status" value="1"/>
</dbReference>
<comment type="caution">
    <text evidence="6">The sequence shown here is derived from an EMBL/GenBank/DDBJ whole genome shotgun (WGS) entry which is preliminary data.</text>
</comment>
<dbReference type="InterPro" id="IPR045851">
    <property type="entry name" value="AMP-bd_C_sf"/>
</dbReference>
<dbReference type="InterPro" id="IPR025110">
    <property type="entry name" value="AMP-bd_C"/>
</dbReference>
<dbReference type="GO" id="GO:0044550">
    <property type="term" value="P:secondary metabolite biosynthetic process"/>
    <property type="evidence" value="ECO:0007669"/>
    <property type="project" value="TreeGrafter"/>
</dbReference>
<name>A0A9W6C1G1_9CHLO</name>
<protein>
    <recommendedName>
        <fullName evidence="5">Carrier domain-containing protein</fullName>
    </recommendedName>
</protein>
<dbReference type="CDD" id="cd04186">
    <property type="entry name" value="GT_2_like_c"/>
    <property type="match status" value="1"/>
</dbReference>
<dbReference type="InterPro" id="IPR002376">
    <property type="entry name" value="Formyl_transf_N"/>
</dbReference>
<dbReference type="PROSITE" id="PS00455">
    <property type="entry name" value="AMP_BINDING"/>
    <property type="match status" value="1"/>
</dbReference>
<dbReference type="Pfam" id="PF00296">
    <property type="entry name" value="Bac_luciferase"/>
    <property type="match status" value="1"/>
</dbReference>
<dbReference type="PANTHER" id="PTHR45527">
    <property type="entry name" value="NONRIBOSOMAL PEPTIDE SYNTHETASE"/>
    <property type="match status" value="1"/>
</dbReference>
<dbReference type="InterPro" id="IPR000873">
    <property type="entry name" value="AMP-dep_synth/lig_dom"/>
</dbReference>
<dbReference type="SUPFAM" id="SSF51679">
    <property type="entry name" value="Bacterial luciferase-like"/>
    <property type="match status" value="1"/>
</dbReference>
<dbReference type="SUPFAM" id="SSF47336">
    <property type="entry name" value="ACP-like"/>
    <property type="match status" value="1"/>
</dbReference>